<dbReference type="InterPro" id="IPR000014">
    <property type="entry name" value="PAS"/>
</dbReference>
<dbReference type="Gene3D" id="1.10.155.10">
    <property type="entry name" value="Chemotaxis receptor methyltransferase CheR, N-terminal domain"/>
    <property type="match status" value="1"/>
</dbReference>
<dbReference type="InterPro" id="IPR029063">
    <property type="entry name" value="SAM-dependent_MTases_sf"/>
</dbReference>
<evidence type="ECO:0000256" key="7">
    <source>
        <dbReference type="ARBA" id="ARBA00022553"/>
    </source>
</evidence>
<evidence type="ECO:0000256" key="12">
    <source>
        <dbReference type="ARBA" id="ARBA00022679"/>
    </source>
</evidence>
<dbReference type="GO" id="GO:0009881">
    <property type="term" value="F:photoreceptor activity"/>
    <property type="evidence" value="ECO:0007669"/>
    <property type="project" value="UniProtKB-KW"/>
</dbReference>
<keyword evidence="19" id="KW-0378">Hydrolase</keyword>
<dbReference type="Gene3D" id="3.30.450.20">
    <property type="entry name" value="PAS domain"/>
    <property type="match status" value="2"/>
</dbReference>
<dbReference type="GO" id="GO:0005524">
    <property type="term" value="F:ATP binding"/>
    <property type="evidence" value="ECO:0007669"/>
    <property type="project" value="UniProtKB-KW"/>
</dbReference>
<dbReference type="PROSITE" id="PS50122">
    <property type="entry name" value="CHEB"/>
    <property type="match status" value="1"/>
</dbReference>
<evidence type="ECO:0000256" key="20">
    <source>
        <dbReference type="SAM" id="Coils"/>
    </source>
</evidence>
<dbReference type="CDD" id="cd22265">
    <property type="entry name" value="UDM1_RNF168"/>
    <property type="match status" value="1"/>
</dbReference>
<dbReference type="SMART" id="SM00138">
    <property type="entry name" value="MeTrc"/>
    <property type="match status" value="1"/>
</dbReference>
<feature type="active site" evidence="19">
    <location>
        <position position="24"/>
    </location>
</feature>
<keyword evidence="12" id="KW-0808">Transferase</keyword>
<dbReference type="PANTHER" id="PTHR24422">
    <property type="entry name" value="CHEMOTAXIS PROTEIN METHYLTRANSFERASE"/>
    <property type="match status" value="1"/>
</dbReference>
<evidence type="ECO:0000256" key="19">
    <source>
        <dbReference type="PROSITE-ProRule" id="PRU00050"/>
    </source>
</evidence>
<dbReference type="SUPFAM" id="SSF52738">
    <property type="entry name" value="Methylesterase CheB, C-terminal domain"/>
    <property type="match status" value="1"/>
</dbReference>
<dbReference type="Pfam" id="PF13596">
    <property type="entry name" value="PAS_10"/>
    <property type="match status" value="1"/>
</dbReference>
<evidence type="ECO:0000256" key="15">
    <source>
        <dbReference type="ARBA" id="ARBA00022777"/>
    </source>
</evidence>
<dbReference type="GO" id="GO:0000156">
    <property type="term" value="F:phosphorelay response regulator activity"/>
    <property type="evidence" value="ECO:0007669"/>
    <property type="project" value="InterPro"/>
</dbReference>
<dbReference type="EC" id="2.7.13.3" evidence="3"/>
<dbReference type="PANTHER" id="PTHR24422:SF27">
    <property type="entry name" value="PROTEIN-GLUTAMATE O-METHYLTRANSFERASE"/>
    <property type="match status" value="1"/>
</dbReference>
<feature type="domain" description="CheR-type methyltransferase" evidence="23">
    <location>
        <begin position="214"/>
        <end position="476"/>
    </location>
</feature>
<evidence type="ECO:0000256" key="8">
    <source>
        <dbReference type="ARBA" id="ARBA00022603"/>
    </source>
</evidence>
<keyword evidence="15" id="KW-0418">Kinase</keyword>
<dbReference type="InterPro" id="IPR050903">
    <property type="entry name" value="Bact_Chemotaxis_MeTrfase"/>
</dbReference>
<dbReference type="InterPro" id="IPR036804">
    <property type="entry name" value="CheR_N_sf"/>
</dbReference>
<keyword evidence="19" id="KW-0145">Chemotaxis</keyword>
<keyword evidence="6" id="KW-0600">Photoreceptor protein</keyword>
<dbReference type="GO" id="GO:0008984">
    <property type="term" value="F:protein-glutamate methylesterase activity"/>
    <property type="evidence" value="ECO:0007669"/>
    <property type="project" value="InterPro"/>
</dbReference>
<keyword evidence="16" id="KW-0067">ATP-binding</keyword>
<evidence type="ECO:0000256" key="6">
    <source>
        <dbReference type="ARBA" id="ARBA00022543"/>
    </source>
</evidence>
<feature type="coiled-coil region" evidence="20">
    <location>
        <begin position="645"/>
        <end position="718"/>
    </location>
</feature>
<dbReference type="Gene3D" id="3.30.565.10">
    <property type="entry name" value="Histidine kinase-like ATPase, C-terminal domain"/>
    <property type="match status" value="1"/>
</dbReference>
<keyword evidence="17" id="KW-0157">Chromophore</keyword>
<dbReference type="InterPro" id="IPR000673">
    <property type="entry name" value="Sig_transdc_resp-reg_Me-estase"/>
</dbReference>
<dbReference type="InterPro" id="IPR001610">
    <property type="entry name" value="PAC"/>
</dbReference>
<dbReference type="EC" id="2.1.1.80" evidence="4"/>
<proteinExistence type="predicted"/>
<dbReference type="AlphaFoldDB" id="A0A0P0YZ99"/>
<keyword evidence="20" id="KW-0175">Coiled coil</keyword>
<keyword evidence="18" id="KW-0675">Receptor</keyword>
<comment type="catalytic activity">
    <reaction evidence="2">
        <text>L-glutamyl-[protein] + S-adenosyl-L-methionine = [protein]-L-glutamate 5-O-methyl ester + S-adenosyl-L-homocysteine</text>
        <dbReference type="Rhea" id="RHEA:24452"/>
        <dbReference type="Rhea" id="RHEA-COMP:10208"/>
        <dbReference type="Rhea" id="RHEA-COMP:10311"/>
        <dbReference type="ChEBI" id="CHEBI:29973"/>
        <dbReference type="ChEBI" id="CHEBI:57856"/>
        <dbReference type="ChEBI" id="CHEBI:59789"/>
        <dbReference type="ChEBI" id="CHEBI:82795"/>
        <dbReference type="EC" id="2.1.1.80"/>
    </reaction>
</comment>
<dbReference type="SUPFAM" id="SSF55785">
    <property type="entry name" value="PYP-like sensor domain (PAS domain)"/>
    <property type="match status" value="2"/>
</dbReference>
<dbReference type="InterPro" id="IPR036890">
    <property type="entry name" value="HATPase_C_sf"/>
</dbReference>
<dbReference type="InterPro" id="IPR000780">
    <property type="entry name" value="CheR_MeTrfase"/>
</dbReference>
<evidence type="ECO:0000256" key="4">
    <source>
        <dbReference type="ARBA" id="ARBA00012534"/>
    </source>
</evidence>
<dbReference type="Pfam" id="PF01339">
    <property type="entry name" value="CheB_methylest"/>
    <property type="match status" value="1"/>
</dbReference>
<evidence type="ECO:0000256" key="2">
    <source>
        <dbReference type="ARBA" id="ARBA00001541"/>
    </source>
</evidence>
<evidence type="ECO:0000259" key="23">
    <source>
        <dbReference type="PROSITE" id="PS50123"/>
    </source>
</evidence>
<evidence type="ECO:0000313" key="24">
    <source>
        <dbReference type="EMBL" id="BAT26651.1"/>
    </source>
</evidence>
<dbReference type="SMART" id="SM00911">
    <property type="entry name" value="HWE_HK"/>
    <property type="match status" value="1"/>
</dbReference>
<dbReference type="InterPro" id="IPR035965">
    <property type="entry name" value="PAS-like_dom_sf"/>
</dbReference>
<dbReference type="Pfam" id="PF03705">
    <property type="entry name" value="CheR_N"/>
    <property type="match status" value="1"/>
</dbReference>
<keyword evidence="13" id="KW-0949">S-adenosyl-L-methionine</keyword>
<dbReference type="CDD" id="cd00130">
    <property type="entry name" value="PAS"/>
    <property type="match status" value="2"/>
</dbReference>
<dbReference type="InterPro" id="IPR022642">
    <property type="entry name" value="CheR_C"/>
</dbReference>
<evidence type="ECO:0000256" key="1">
    <source>
        <dbReference type="ARBA" id="ARBA00000085"/>
    </source>
</evidence>
<dbReference type="SUPFAM" id="SSF47757">
    <property type="entry name" value="Chemotaxis receptor methyltransferase CheR, N-terminal domain"/>
    <property type="match status" value="1"/>
</dbReference>
<dbReference type="CDD" id="cd16434">
    <property type="entry name" value="CheB-CheR_fusion"/>
    <property type="match status" value="1"/>
</dbReference>
<sequence length="1181" mass="129997">MSDGSAGPGANMQRFTPVCAIGASAGGVSALRSFFRQIPDDLGLAYVVIVHLAPDHPSALSEILAACTSMPVHEVHDGPALKPNCVYVISPDRELVIEGDSIAARPFTEPRGHRAPIDMFFRSIAAGRGDGLAVVMTGAGSDGAIGIRSIKEAGGVVFVQEPAEAGFPSMPHSAIATGAADFVGPIARLVERIGEVARSKEAVRSLDEGGAANDLRRITTFLRARTGHDFSSYKRATVMRRVLRRMQVNRITSIAEYADYLKSTPEEAQDLFGDLLISVTMFFRDNDAFASLARCAIAPIFDNLEEEGIRAWVAGCATGEEAYSLAILMLEEAERRKVQVPIQIFASDLDEGALATGRQGRYPHSIRADVSDERLARYFHDDGTHYRVNQEVRDCVLFASHSVLRDPPFLRLDLVACRNLLIYLERSLQKQICSIFHYGLRGNRYLFLGSAETADSSPDLFATVERDARIYRSLPKAPGMQPELPQLVADHRATGYAQAAEPHVARDGRAATPTDTHASALERFAPPSVLVDAGYNILHMSPTAGRFILHSSGPFTSRLSAVVRPELRLDLKMALGKAFDQKLPTVTHPVAVDMEGAIRRITLSVIPVTHGTAAPVQTLVLFNDGGAAEIDEGPDPEALAEPGEMRRLHAELKAAQEALVASRHEHEASIQDLRAANEELQSINEEYRSTSEELETSKEELQSINEELQTVNAELKVKLQSISSAHSDLQNLTTATEIGTLFLDAQLRIKMFTPPVAALFNVAESDVGRQITDFTHQLEHDGIEREVKKVLRDLAPLESEVCSRNGRWYMMRVRPYRTIEDRIDGTVMTFVDITERLEMERRLAESERRLRALVQASAQVMYRMNSDWSRMRELSGEAGLGDDDSGGDNWFARFIQPEDRQQVEETVTAAIARQAPFEIEYRTRRADGTGAWALARAVPIFDGSGALTEWFGIASDITESKDFQERQRVLVAELQHRTRNLLGVVRSLADKTAEGAESTQSFLAKYHTRLDALSRVNGMLSRLESGQRVTFLELVHAELAAQGGDPDTLGDRVVLDGPADVELRSATLQTFALAIHELTTNATKYGALVGNGRLAVSWRRQTDANGVEFLHLEWIETGVEMSLERKSPMSAGGFGRELIEKALPFQLDARTTYRLTDDGVECTIDLPVRRISQGGNERSEP</sequence>
<dbReference type="Pfam" id="PF07536">
    <property type="entry name" value="HWE_HK"/>
    <property type="match status" value="1"/>
</dbReference>
<dbReference type="InterPro" id="IPR000700">
    <property type="entry name" value="PAS-assoc_C"/>
</dbReference>
<dbReference type="NCBIfam" id="TIGR00229">
    <property type="entry name" value="sensory_box"/>
    <property type="match status" value="1"/>
</dbReference>
<keyword evidence="14" id="KW-0547">Nucleotide-binding</keyword>
<evidence type="ECO:0000256" key="13">
    <source>
        <dbReference type="ARBA" id="ARBA00022691"/>
    </source>
</evidence>
<evidence type="ECO:0000256" key="10">
    <source>
        <dbReference type="ARBA" id="ARBA00022630"/>
    </source>
</evidence>
<evidence type="ECO:0000256" key="17">
    <source>
        <dbReference type="ARBA" id="ARBA00022991"/>
    </source>
</evidence>
<dbReference type="InterPro" id="IPR011102">
    <property type="entry name" value="Sig_transdc_His_kinase_HWE"/>
</dbReference>
<dbReference type="GO" id="GO:0032259">
    <property type="term" value="P:methylation"/>
    <property type="evidence" value="ECO:0007669"/>
    <property type="project" value="UniProtKB-KW"/>
</dbReference>
<dbReference type="Gene3D" id="3.40.50.180">
    <property type="entry name" value="Methylesterase CheB, C-terminal domain"/>
    <property type="match status" value="1"/>
</dbReference>
<dbReference type="Pfam" id="PF08447">
    <property type="entry name" value="PAS_3"/>
    <property type="match status" value="1"/>
</dbReference>
<keyword evidence="7" id="KW-0597">Phosphoprotein</keyword>
<evidence type="ECO:0000256" key="9">
    <source>
        <dbReference type="ARBA" id="ARBA00022606"/>
    </source>
</evidence>
<organism evidence="24">
    <name type="scientific">Aurantimonas coralicida</name>
    <dbReference type="NCBI Taxonomy" id="182270"/>
    <lineage>
        <taxon>Bacteria</taxon>
        <taxon>Pseudomonadati</taxon>
        <taxon>Pseudomonadota</taxon>
        <taxon>Alphaproteobacteria</taxon>
        <taxon>Hyphomicrobiales</taxon>
        <taxon>Aurantimonadaceae</taxon>
        <taxon>Aurantimonas</taxon>
    </lineage>
</organism>
<dbReference type="PROSITE" id="PS50123">
    <property type="entry name" value="CHER"/>
    <property type="match status" value="1"/>
</dbReference>
<evidence type="ECO:0000256" key="14">
    <source>
        <dbReference type="ARBA" id="ARBA00022741"/>
    </source>
</evidence>
<evidence type="ECO:0000256" key="16">
    <source>
        <dbReference type="ARBA" id="ARBA00022840"/>
    </source>
</evidence>
<evidence type="ECO:0000259" key="21">
    <source>
        <dbReference type="PROSITE" id="PS50113"/>
    </source>
</evidence>
<feature type="domain" description="PAC" evidence="21">
    <location>
        <begin position="795"/>
        <end position="845"/>
    </location>
</feature>
<dbReference type="InterPro" id="IPR035909">
    <property type="entry name" value="CheB_C"/>
</dbReference>
<dbReference type="PRINTS" id="PR00996">
    <property type="entry name" value="CHERMTFRASE"/>
</dbReference>
<feature type="domain" description="PAC" evidence="21">
    <location>
        <begin position="917"/>
        <end position="969"/>
    </location>
</feature>
<dbReference type="GO" id="GO:0008983">
    <property type="term" value="F:protein-glutamate O-methyltransferase activity"/>
    <property type="evidence" value="ECO:0007669"/>
    <property type="project" value="UniProtKB-EC"/>
</dbReference>
<keyword evidence="8" id="KW-0489">Methyltransferase</keyword>
<protein>
    <recommendedName>
        <fullName evidence="5">Blue-light-activated histidine kinase</fullName>
        <ecNumber evidence="4">2.1.1.80</ecNumber>
        <ecNumber evidence="3">2.7.13.3</ecNumber>
    </recommendedName>
</protein>
<feature type="active site" evidence="19">
    <location>
        <position position="51"/>
    </location>
</feature>
<evidence type="ECO:0000256" key="11">
    <source>
        <dbReference type="ARBA" id="ARBA00022643"/>
    </source>
</evidence>
<dbReference type="InterPro" id="IPR022641">
    <property type="entry name" value="CheR_N"/>
</dbReference>
<name>A0A0P0YZ99_9HYPH</name>
<keyword evidence="11" id="KW-0288">FMN</keyword>
<dbReference type="GO" id="GO:0005737">
    <property type="term" value="C:cytoplasm"/>
    <property type="evidence" value="ECO:0007669"/>
    <property type="project" value="InterPro"/>
</dbReference>
<accession>A0A0P0YZ99</accession>
<dbReference type="InterPro" id="IPR013655">
    <property type="entry name" value="PAS_fold_3"/>
</dbReference>
<dbReference type="SUPFAM" id="SSF53335">
    <property type="entry name" value="S-adenosyl-L-methionine-dependent methyltransferases"/>
    <property type="match status" value="1"/>
</dbReference>
<dbReference type="PROSITE" id="PS50113">
    <property type="entry name" value="PAC"/>
    <property type="match status" value="2"/>
</dbReference>
<dbReference type="EMBL" id="LC066373">
    <property type="protein sequence ID" value="BAT26651.1"/>
    <property type="molecule type" value="Genomic_DNA"/>
</dbReference>
<reference evidence="24" key="1">
    <citation type="journal article" date="2015" name="Proc. Natl. Acad. Sci. U.S.A.">
        <title>Bacterial clade with the ribosomal RNA operon on a small plasmid rather than the chromosome.</title>
        <authorList>
            <person name="Anda M."/>
            <person name="Ohtsubo Y."/>
            <person name="Okubo T."/>
            <person name="Sugawara M."/>
            <person name="Nagata Y."/>
            <person name="Tsuda M."/>
            <person name="Minamisawa K."/>
            <person name="Mitsui H."/>
        </authorList>
    </citation>
    <scope>NUCLEOTIDE SEQUENCE</scope>
    <source>
        <strain evidence="24">DSM 14790</strain>
    </source>
</reference>
<dbReference type="SMART" id="SM00086">
    <property type="entry name" value="PAC"/>
    <property type="match status" value="2"/>
</dbReference>
<feature type="domain" description="CheB-type methylesterase" evidence="22">
    <location>
        <begin position="8"/>
        <end position="200"/>
    </location>
</feature>
<evidence type="ECO:0000256" key="5">
    <source>
        <dbReference type="ARBA" id="ARBA00021740"/>
    </source>
</evidence>
<evidence type="ECO:0000256" key="3">
    <source>
        <dbReference type="ARBA" id="ARBA00012438"/>
    </source>
</evidence>
<evidence type="ECO:0000259" key="22">
    <source>
        <dbReference type="PROSITE" id="PS50122"/>
    </source>
</evidence>
<dbReference type="Pfam" id="PF01739">
    <property type="entry name" value="CheR"/>
    <property type="match status" value="1"/>
</dbReference>
<comment type="catalytic activity">
    <reaction evidence="1">
        <text>ATP + protein L-histidine = ADP + protein N-phospho-L-histidine.</text>
        <dbReference type="EC" id="2.7.13.3"/>
    </reaction>
</comment>
<keyword evidence="9" id="KW-0716">Sensory transduction</keyword>
<dbReference type="GO" id="GO:0004673">
    <property type="term" value="F:protein histidine kinase activity"/>
    <property type="evidence" value="ECO:0007669"/>
    <property type="project" value="UniProtKB-EC"/>
</dbReference>
<dbReference type="GO" id="GO:0006935">
    <property type="term" value="P:chemotaxis"/>
    <property type="evidence" value="ECO:0007669"/>
    <property type="project" value="UniProtKB-UniRule"/>
</dbReference>
<evidence type="ECO:0000256" key="18">
    <source>
        <dbReference type="ARBA" id="ARBA00023170"/>
    </source>
</evidence>
<keyword evidence="10" id="KW-0285">Flavoprotein</keyword>
<dbReference type="Gene3D" id="3.40.50.150">
    <property type="entry name" value="Vaccinia Virus protein VP39"/>
    <property type="match status" value="1"/>
</dbReference>
<feature type="active site" evidence="19">
    <location>
        <position position="142"/>
    </location>
</feature>